<evidence type="ECO:0000313" key="1">
    <source>
        <dbReference type="EMBL" id="WRP18577.1"/>
    </source>
</evidence>
<protein>
    <submittedName>
        <fullName evidence="1">TIGR00282 family metallophosphoesterase</fullName>
    </submittedName>
</protein>
<dbReference type="Proteomes" id="UP001332192">
    <property type="component" value="Chromosome"/>
</dbReference>
<keyword evidence="2" id="KW-1185">Reference proteome</keyword>
<dbReference type="CDD" id="cd07382">
    <property type="entry name" value="MPP_DR1281"/>
    <property type="match status" value="1"/>
</dbReference>
<dbReference type="Gene3D" id="3.60.21.10">
    <property type="match status" value="1"/>
</dbReference>
<dbReference type="SUPFAM" id="SSF56300">
    <property type="entry name" value="Metallo-dependent phosphatases"/>
    <property type="match status" value="1"/>
</dbReference>
<evidence type="ECO:0000313" key="2">
    <source>
        <dbReference type="Proteomes" id="UP001332192"/>
    </source>
</evidence>
<accession>A0ABZ1C305</accession>
<proteinExistence type="predicted"/>
<reference evidence="1 2" key="1">
    <citation type="journal article" date="2024" name="Front. Microbiol.">
        <title>Novel thermophilic genera Geochorda gen. nov. and Carboxydochorda gen. nov. from the deep terrestrial subsurface reveal the ecophysiological diversity in the class Limnochordia.</title>
        <authorList>
            <person name="Karnachuk O.V."/>
            <person name="Lukina A.P."/>
            <person name="Avakyan M.R."/>
            <person name="Kadnikov V.V."/>
            <person name="Begmatov S."/>
            <person name="Beletsky A.V."/>
            <person name="Vlasova K.G."/>
            <person name="Novikov A.A."/>
            <person name="Shcherbakova V.A."/>
            <person name="Mardanov A.V."/>
            <person name="Ravin N.V."/>
        </authorList>
    </citation>
    <scope>NUCLEOTIDE SEQUENCE [LARGE SCALE GENOMIC DNA]</scope>
    <source>
        <strain evidence="1 2">L945</strain>
    </source>
</reference>
<dbReference type="InterPro" id="IPR029052">
    <property type="entry name" value="Metallo-depent_PP-like"/>
</dbReference>
<sequence length="261" mass="28242">MRILLIGDVVGRPGRRAIRELLPPLIEELRADFVVVNGENAAGGFGITEPTYRELLDAGAHVVTTGNHVWDRKEVLAFIDHAPQLVRPANFPPGAPGRGSVVVRSPGGVPVAVLNLMGRTFMSALDCPFRTADRLVEELRRETPVVVVDFHAEATAEKVAMGWFLDGRATVVFGTHTHVPTADERVLPRGTAYLTDLGMTGPRDGVIGMEREGVLRHLLSGLPHRFEVASGVARMDAALVQLDEASGRASSIQRIHRFTAA</sequence>
<dbReference type="RefSeq" id="WP_324717850.1">
    <property type="nucleotide sequence ID" value="NZ_CP141615.1"/>
</dbReference>
<gene>
    <name evidence="1" type="ORF">U7230_06130</name>
</gene>
<dbReference type="NCBIfam" id="TIGR00282">
    <property type="entry name" value="TIGR00282 family metallophosphoesterase"/>
    <property type="match status" value="1"/>
</dbReference>
<dbReference type="EMBL" id="CP141615">
    <property type="protein sequence ID" value="WRP18577.1"/>
    <property type="molecule type" value="Genomic_DNA"/>
</dbReference>
<dbReference type="PANTHER" id="PTHR36303">
    <property type="entry name" value="2',3'-CYCLIC-NUCLEOTIDE 2'-PHOSPHODIESTERASE"/>
    <property type="match status" value="1"/>
</dbReference>
<dbReference type="InterPro" id="IPR005235">
    <property type="entry name" value="YmdB-like"/>
</dbReference>
<dbReference type="PIRSF" id="PIRSF004789">
    <property type="entry name" value="DR1281"/>
    <property type="match status" value="1"/>
</dbReference>
<organism evidence="1 2">
    <name type="scientific">Carboxydichorda subterranea</name>
    <dbReference type="NCBI Taxonomy" id="3109565"/>
    <lineage>
        <taxon>Bacteria</taxon>
        <taxon>Bacillati</taxon>
        <taxon>Bacillota</taxon>
        <taxon>Limnochordia</taxon>
        <taxon>Limnochordales</taxon>
        <taxon>Geochordaceae</taxon>
        <taxon>Carboxydichorda</taxon>
    </lineage>
</organism>
<name>A0ABZ1C305_9FIRM</name>
<dbReference type="PANTHER" id="PTHR36303:SF1">
    <property type="entry name" value="2',3'-CYCLIC-NUCLEOTIDE 2'-PHOSPHODIESTERASE"/>
    <property type="match status" value="1"/>
</dbReference>
<dbReference type="Pfam" id="PF13277">
    <property type="entry name" value="YmdB"/>
    <property type="match status" value="1"/>
</dbReference>